<comment type="caution">
    <text evidence="4">The sequence shown here is derived from an EMBL/GenBank/DDBJ whole genome shotgun (WGS) entry which is preliminary data.</text>
</comment>
<sequence length="973" mass="108609">MNPKSLVTIGKLATCAALSTLFCWASSGCNRYGYVANADAEAQSLVAQKSNNPRWAIDNFNIDVNPRSRYYDTYDPVKPPMPPDDPYSHRYMHMVDNKKGWSHWGRNGIRPILENPRWLEELYQHSEVTEQGEIMLDLDDSVRLAILQSPDYQQQLETIYLSSLDVSTERFRFDVQFFGGNFTQFEHLGQERAGGESSKLRLDNGLEMNRRFATAGEFLVGIANSTVWEFAGPNRGVTTSILNFGLVQPILRAGGRVIALEQLTIAERTLLANLRAYAQYRQGFYTQVAFGELGVAGPQRRGGFFGGTGLTGFTGQGSGGFGGVGDATGFGRGFNANGAGGAGASGSGFAGGGAGTVGGFLGLLQQLQQIRNTQDSLSAQERTLDLLEANLDAGLIDIAQVDQFRQNIETERANLLQAHNNLETALDTFKRSTLGLPPNLPIALNDELIQKFKLTDPATTQTQVAIEEYISQFGDLPHIPTLEDLQMSIQDVDSLQHQVDTRVSEIPQDLQKLESVTPTRTLEMTESERGLFERDKDRLIEEVDDLESRNDANRENVEKLAGQIGQVEPNIVADQLVARLVEMKNLVSELGLIEARARIEQINVQRVYLTPEQALEIARANRLDWMNNRASLVDTWRLIEYNANALKSNLTIAFSGDLQTLGENPAQFRSQTGSLRASVQFDPPLTRLVERNSFRQQLIEYQQDRRDLIQFDDSVFADLRASLRTLEQLRLNLEIQRRAVVIAIRRVDQTREALSAPVAPAEPGQPALSLGPTAAQNLLFALSDLRNTQNNLMSVWLNYEANRMRLYRQLGIMQIDQEGIWIDTPLDLRPPETSEEIELPPAVPMEWLQEGFFELPEEAEVEETESTDLAQPASPEPPLWRVDRWLARLLPQGKENVSAPPKPSAYSDQVAIVDQPKSPADEALVAPLPESYEIEVSRERRYTNSEIQQMLQQMRARKEGEQPAAPLFPLENG</sequence>
<dbReference type="InterPro" id="IPR010131">
    <property type="entry name" value="MdtP/NodT-like"/>
</dbReference>
<feature type="coiled-coil region" evidence="1">
    <location>
        <begin position="370"/>
        <end position="425"/>
    </location>
</feature>
<name>A3ZWV5_9BACT</name>
<evidence type="ECO:0000256" key="3">
    <source>
        <dbReference type="SAM" id="SignalP"/>
    </source>
</evidence>
<dbReference type="Proteomes" id="UP000004358">
    <property type="component" value="Unassembled WGS sequence"/>
</dbReference>
<feature type="signal peptide" evidence="3">
    <location>
        <begin position="1"/>
        <end position="25"/>
    </location>
</feature>
<dbReference type="SUPFAM" id="SSF56954">
    <property type="entry name" value="Outer membrane efflux proteins (OEP)"/>
    <property type="match status" value="2"/>
</dbReference>
<dbReference type="PANTHER" id="PTHR30203:SF33">
    <property type="entry name" value="BLR4455 PROTEIN"/>
    <property type="match status" value="1"/>
</dbReference>
<dbReference type="RefSeq" id="WP_002650695.1">
    <property type="nucleotide sequence ID" value="NZ_CH672376.1"/>
</dbReference>
<dbReference type="AlphaFoldDB" id="A3ZWV5"/>
<feature type="coiled-coil region" evidence="1">
    <location>
        <begin position="529"/>
        <end position="563"/>
    </location>
</feature>
<dbReference type="PROSITE" id="PS51257">
    <property type="entry name" value="PROKAR_LIPOPROTEIN"/>
    <property type="match status" value="1"/>
</dbReference>
<organism evidence="4 5">
    <name type="scientific">Blastopirellula marina DSM 3645</name>
    <dbReference type="NCBI Taxonomy" id="314230"/>
    <lineage>
        <taxon>Bacteria</taxon>
        <taxon>Pseudomonadati</taxon>
        <taxon>Planctomycetota</taxon>
        <taxon>Planctomycetia</taxon>
        <taxon>Pirellulales</taxon>
        <taxon>Pirellulaceae</taxon>
        <taxon>Blastopirellula</taxon>
    </lineage>
</organism>
<dbReference type="eggNOG" id="COG1196">
    <property type="taxonomic scope" value="Bacteria"/>
</dbReference>
<evidence type="ECO:0008006" key="6">
    <source>
        <dbReference type="Google" id="ProtNLM"/>
    </source>
</evidence>
<reference evidence="4 5" key="1">
    <citation type="submission" date="2006-02" db="EMBL/GenBank/DDBJ databases">
        <authorList>
            <person name="Amann R."/>
            <person name="Ferriera S."/>
            <person name="Johnson J."/>
            <person name="Kravitz S."/>
            <person name="Halpern A."/>
            <person name="Remington K."/>
            <person name="Beeson K."/>
            <person name="Tran B."/>
            <person name="Rogers Y.-H."/>
            <person name="Friedman R."/>
            <person name="Venter J.C."/>
        </authorList>
    </citation>
    <scope>NUCLEOTIDE SEQUENCE [LARGE SCALE GENOMIC DNA]</scope>
    <source>
        <strain evidence="4 5">DSM 3645</strain>
    </source>
</reference>
<proteinExistence type="predicted"/>
<feature type="chain" id="PRO_5002663837" description="Outer membrane efflux protein" evidence="3">
    <location>
        <begin position="26"/>
        <end position="973"/>
    </location>
</feature>
<keyword evidence="1" id="KW-0175">Coiled coil</keyword>
<dbReference type="EMBL" id="AANZ01000016">
    <property type="protein sequence ID" value="EAQ79079.1"/>
    <property type="molecule type" value="Genomic_DNA"/>
</dbReference>
<evidence type="ECO:0000313" key="5">
    <source>
        <dbReference type="Proteomes" id="UP000004358"/>
    </source>
</evidence>
<keyword evidence="3" id="KW-0732">Signal</keyword>
<dbReference type="PANTHER" id="PTHR30203">
    <property type="entry name" value="OUTER MEMBRANE CATION EFFLUX PROTEIN"/>
    <property type="match status" value="1"/>
</dbReference>
<evidence type="ECO:0000256" key="2">
    <source>
        <dbReference type="SAM" id="MobiDB-lite"/>
    </source>
</evidence>
<protein>
    <recommendedName>
        <fullName evidence="6">Outer membrane efflux protein</fullName>
    </recommendedName>
</protein>
<accession>A3ZWV5</accession>
<evidence type="ECO:0000313" key="4">
    <source>
        <dbReference type="EMBL" id="EAQ79079.1"/>
    </source>
</evidence>
<dbReference type="HOGENOM" id="CLU_314893_0_0_0"/>
<dbReference type="Gene3D" id="1.20.1600.10">
    <property type="entry name" value="Outer membrane efflux proteins (OEP)"/>
    <property type="match status" value="2"/>
</dbReference>
<gene>
    <name evidence="4" type="ORF">DSM3645_13985</name>
</gene>
<dbReference type="STRING" id="314230.DSM3645_13985"/>
<feature type="region of interest" description="Disordered" evidence="2">
    <location>
        <begin position="951"/>
        <end position="973"/>
    </location>
</feature>
<evidence type="ECO:0000256" key="1">
    <source>
        <dbReference type="SAM" id="Coils"/>
    </source>
</evidence>